<dbReference type="InterPro" id="IPR006260">
    <property type="entry name" value="TonB/TolA_C"/>
</dbReference>
<reference evidence="13" key="1">
    <citation type="submission" date="2017-05" db="EMBL/GenBank/DDBJ databases">
        <authorList>
            <person name="Rodrigo-Torres L."/>
            <person name="Arahal R. D."/>
            <person name="Lucena T."/>
        </authorList>
    </citation>
    <scope>NUCLEOTIDE SEQUENCE [LARGE SCALE GENOMIC DNA]</scope>
    <source>
        <strain evidence="13">CECT 8621</strain>
    </source>
</reference>
<dbReference type="Proteomes" id="UP000202922">
    <property type="component" value="Unassembled WGS sequence"/>
</dbReference>
<keyword evidence="6" id="KW-0812">Transmembrane</keyword>
<dbReference type="PANTHER" id="PTHR33446">
    <property type="entry name" value="PROTEIN TONB-RELATED"/>
    <property type="match status" value="1"/>
</dbReference>
<dbReference type="GO" id="GO:0015031">
    <property type="term" value="P:protein transport"/>
    <property type="evidence" value="ECO:0007669"/>
    <property type="project" value="UniProtKB-KW"/>
</dbReference>
<evidence type="ECO:0000256" key="10">
    <source>
        <dbReference type="SAM" id="MobiDB-lite"/>
    </source>
</evidence>
<keyword evidence="13" id="KW-1185">Reference proteome</keyword>
<dbReference type="OrthoDB" id="7930032at2"/>
<evidence type="ECO:0000256" key="1">
    <source>
        <dbReference type="ARBA" id="ARBA00004383"/>
    </source>
</evidence>
<dbReference type="AlphaFoldDB" id="A0A238KII4"/>
<evidence type="ECO:0000256" key="7">
    <source>
        <dbReference type="ARBA" id="ARBA00022927"/>
    </source>
</evidence>
<evidence type="ECO:0000259" key="11">
    <source>
        <dbReference type="PROSITE" id="PS52015"/>
    </source>
</evidence>
<dbReference type="SUPFAM" id="SSF74653">
    <property type="entry name" value="TolA/TonB C-terminal domain"/>
    <property type="match status" value="1"/>
</dbReference>
<accession>A0A238KII4</accession>
<evidence type="ECO:0000256" key="3">
    <source>
        <dbReference type="ARBA" id="ARBA00022448"/>
    </source>
</evidence>
<evidence type="ECO:0000313" key="13">
    <source>
        <dbReference type="Proteomes" id="UP000202922"/>
    </source>
</evidence>
<feature type="compositionally biased region" description="Low complexity" evidence="10">
    <location>
        <begin position="167"/>
        <end position="186"/>
    </location>
</feature>
<dbReference type="PROSITE" id="PS52015">
    <property type="entry name" value="TONB_CTD"/>
    <property type="match status" value="1"/>
</dbReference>
<feature type="compositionally biased region" description="Polar residues" evidence="10">
    <location>
        <begin position="119"/>
        <end position="132"/>
    </location>
</feature>
<name>A0A238KII4_9RHOB</name>
<keyword evidence="5" id="KW-0997">Cell inner membrane</keyword>
<dbReference type="PANTHER" id="PTHR33446:SF2">
    <property type="entry name" value="PROTEIN TONB"/>
    <property type="match status" value="1"/>
</dbReference>
<organism evidence="12 13">
    <name type="scientific">Actibacterium lipolyticum</name>
    <dbReference type="NCBI Taxonomy" id="1524263"/>
    <lineage>
        <taxon>Bacteria</taxon>
        <taxon>Pseudomonadati</taxon>
        <taxon>Pseudomonadota</taxon>
        <taxon>Alphaproteobacteria</taxon>
        <taxon>Rhodobacterales</taxon>
        <taxon>Roseobacteraceae</taxon>
        <taxon>Actibacterium</taxon>
    </lineage>
</organism>
<feature type="region of interest" description="Disordered" evidence="10">
    <location>
        <begin position="116"/>
        <end position="192"/>
    </location>
</feature>
<dbReference type="Pfam" id="PF13103">
    <property type="entry name" value="TonB_2"/>
    <property type="match status" value="1"/>
</dbReference>
<keyword evidence="3" id="KW-0813">Transport</keyword>
<comment type="similarity">
    <text evidence="2">Belongs to the TonB family.</text>
</comment>
<dbReference type="RefSeq" id="WP_093967191.1">
    <property type="nucleotide sequence ID" value="NZ_FXYE01000002.1"/>
</dbReference>
<dbReference type="NCBIfam" id="TIGR01352">
    <property type="entry name" value="tonB_Cterm"/>
    <property type="match status" value="1"/>
</dbReference>
<dbReference type="GO" id="GO:0031992">
    <property type="term" value="F:energy transducer activity"/>
    <property type="evidence" value="ECO:0007669"/>
    <property type="project" value="TreeGrafter"/>
</dbReference>
<keyword evidence="7" id="KW-0653">Protein transport</keyword>
<evidence type="ECO:0000313" key="12">
    <source>
        <dbReference type="EMBL" id="SMX42487.1"/>
    </source>
</evidence>
<dbReference type="Gene3D" id="3.30.1150.10">
    <property type="match status" value="1"/>
</dbReference>
<sequence>MIPASRTAAAASLLAALGLHLGGVMWPAQGIQVEIEGGAQAVEAKLGTGFADLAAGVKTPVDGEDITAPVTPAETPTNTPVTAPPVAAPLASPTTPAAQLKPLTAQPAVATLVVAPTPDTLQPTTQSMTSSRRPAKRPEKVAKAVSKPKPPKKGNSKKNATAGTVTGSTKGKSASAGSVSSGKASSQGNAAASNYAGKVMRKISRARRQSVNINAASLVSFTIAANGALSGVRIARSSGSARLDKIALAQIKRAAPFPAPPQGARRTFTIEVKGR</sequence>
<dbReference type="GO" id="GO:0098797">
    <property type="term" value="C:plasma membrane protein complex"/>
    <property type="evidence" value="ECO:0007669"/>
    <property type="project" value="TreeGrafter"/>
</dbReference>
<evidence type="ECO:0000256" key="8">
    <source>
        <dbReference type="ARBA" id="ARBA00022989"/>
    </source>
</evidence>
<keyword evidence="9" id="KW-0472">Membrane</keyword>
<dbReference type="InterPro" id="IPR051045">
    <property type="entry name" value="TonB-dependent_transducer"/>
</dbReference>
<protein>
    <submittedName>
        <fullName evidence="12">Gram-negative bacterial tonB protein</fullName>
    </submittedName>
</protein>
<evidence type="ECO:0000256" key="4">
    <source>
        <dbReference type="ARBA" id="ARBA00022475"/>
    </source>
</evidence>
<feature type="domain" description="TonB C-terminal" evidence="11">
    <location>
        <begin position="189"/>
        <end position="275"/>
    </location>
</feature>
<evidence type="ECO:0000256" key="2">
    <source>
        <dbReference type="ARBA" id="ARBA00006555"/>
    </source>
</evidence>
<proteinExistence type="inferred from homology"/>
<evidence type="ECO:0000256" key="5">
    <source>
        <dbReference type="ARBA" id="ARBA00022519"/>
    </source>
</evidence>
<gene>
    <name evidence="12" type="ORF">COL8621_01985</name>
</gene>
<keyword evidence="4" id="KW-1003">Cell membrane</keyword>
<dbReference type="InterPro" id="IPR037682">
    <property type="entry name" value="TonB_C"/>
</dbReference>
<dbReference type="GO" id="GO:0055085">
    <property type="term" value="P:transmembrane transport"/>
    <property type="evidence" value="ECO:0007669"/>
    <property type="project" value="InterPro"/>
</dbReference>
<evidence type="ECO:0000256" key="6">
    <source>
        <dbReference type="ARBA" id="ARBA00022692"/>
    </source>
</evidence>
<evidence type="ECO:0000256" key="9">
    <source>
        <dbReference type="ARBA" id="ARBA00023136"/>
    </source>
</evidence>
<comment type="subcellular location">
    <subcellularLocation>
        <location evidence="1">Cell inner membrane</location>
        <topology evidence="1">Single-pass membrane protein</topology>
        <orientation evidence="1">Periplasmic side</orientation>
    </subcellularLocation>
</comment>
<keyword evidence="8" id="KW-1133">Transmembrane helix</keyword>
<dbReference type="EMBL" id="FXYE01000002">
    <property type="protein sequence ID" value="SMX42487.1"/>
    <property type="molecule type" value="Genomic_DNA"/>
</dbReference>